<feature type="transmembrane region" description="Helical" evidence="8">
    <location>
        <begin position="217"/>
        <end position="237"/>
    </location>
</feature>
<dbReference type="GO" id="GO:0009103">
    <property type="term" value="P:lipopolysaccharide biosynthetic process"/>
    <property type="evidence" value="ECO:0007669"/>
    <property type="project" value="TreeGrafter"/>
</dbReference>
<proteinExistence type="predicted"/>
<evidence type="ECO:0000256" key="1">
    <source>
        <dbReference type="ARBA" id="ARBA00004651"/>
    </source>
</evidence>
<keyword evidence="6 8" id="KW-1133">Transmembrane helix</keyword>
<name>A0A4R6T9P0_9BACT</name>
<accession>A0A4R6T9P0</accession>
<dbReference type="InterPro" id="IPR038731">
    <property type="entry name" value="RgtA/B/C-like"/>
</dbReference>
<dbReference type="GO" id="GO:0009245">
    <property type="term" value="P:lipid A biosynthetic process"/>
    <property type="evidence" value="ECO:0007669"/>
    <property type="project" value="InterPro"/>
</dbReference>
<dbReference type="GO" id="GO:0016763">
    <property type="term" value="F:pentosyltransferase activity"/>
    <property type="evidence" value="ECO:0007669"/>
    <property type="project" value="TreeGrafter"/>
</dbReference>
<dbReference type="AlphaFoldDB" id="A0A4R6T9P0"/>
<evidence type="ECO:0000256" key="5">
    <source>
        <dbReference type="ARBA" id="ARBA00022692"/>
    </source>
</evidence>
<protein>
    <submittedName>
        <fullName evidence="10">4-amino-4-deoxy-L-arabinose transferase-like glycosyltransferase</fullName>
    </submittedName>
</protein>
<feature type="domain" description="Lipid A biosynthesis N-terminal" evidence="9">
    <location>
        <begin position="9"/>
        <end position="80"/>
    </location>
</feature>
<comment type="caution">
    <text evidence="10">The sequence shown here is derived from an EMBL/GenBank/DDBJ whole genome shotgun (WGS) entry which is preliminary data.</text>
</comment>
<organism evidence="10 11">
    <name type="scientific">Algoriphagus boseongensis</name>
    <dbReference type="NCBI Taxonomy" id="1442587"/>
    <lineage>
        <taxon>Bacteria</taxon>
        <taxon>Pseudomonadati</taxon>
        <taxon>Bacteroidota</taxon>
        <taxon>Cytophagia</taxon>
        <taxon>Cytophagales</taxon>
        <taxon>Cyclobacteriaceae</taxon>
        <taxon>Algoriphagus</taxon>
    </lineage>
</organism>
<feature type="transmembrane region" description="Helical" evidence="8">
    <location>
        <begin position="123"/>
        <end position="148"/>
    </location>
</feature>
<feature type="transmembrane region" description="Helical" evidence="8">
    <location>
        <begin position="499"/>
        <end position="516"/>
    </location>
</feature>
<keyword evidence="11" id="KW-1185">Reference proteome</keyword>
<feature type="transmembrane region" description="Helical" evidence="8">
    <location>
        <begin position="38"/>
        <end position="57"/>
    </location>
</feature>
<evidence type="ECO:0000256" key="4">
    <source>
        <dbReference type="ARBA" id="ARBA00022679"/>
    </source>
</evidence>
<comment type="subcellular location">
    <subcellularLocation>
        <location evidence="1">Cell membrane</location>
        <topology evidence="1">Multi-pass membrane protein</topology>
    </subcellularLocation>
</comment>
<evidence type="ECO:0000313" key="11">
    <source>
        <dbReference type="Proteomes" id="UP000294535"/>
    </source>
</evidence>
<dbReference type="InterPro" id="IPR011499">
    <property type="entry name" value="Lipid_A_biosynth_N"/>
</dbReference>
<dbReference type="PANTHER" id="PTHR33908">
    <property type="entry name" value="MANNOSYLTRANSFERASE YKCB-RELATED"/>
    <property type="match status" value="1"/>
</dbReference>
<dbReference type="EMBL" id="SNYF01000005">
    <property type="protein sequence ID" value="TDQ18265.1"/>
    <property type="molecule type" value="Genomic_DNA"/>
</dbReference>
<feature type="domain" description="Lipid A biosynthesis N-terminal" evidence="9">
    <location>
        <begin position="130"/>
        <end position="201"/>
    </location>
</feature>
<feature type="transmembrane region" description="Helical" evidence="8">
    <location>
        <begin position="296"/>
        <end position="316"/>
    </location>
</feature>
<dbReference type="GO" id="GO:0008915">
    <property type="term" value="F:lipid-A-disaccharide synthase activity"/>
    <property type="evidence" value="ECO:0007669"/>
    <property type="project" value="InterPro"/>
</dbReference>
<feature type="transmembrane region" description="Helical" evidence="8">
    <location>
        <begin position="467"/>
        <end position="487"/>
    </location>
</feature>
<feature type="transmembrane region" description="Helical" evidence="8">
    <location>
        <begin position="552"/>
        <end position="570"/>
    </location>
</feature>
<feature type="transmembrane region" description="Helical" evidence="8">
    <location>
        <begin position="377"/>
        <end position="404"/>
    </location>
</feature>
<keyword evidence="3" id="KW-0328">Glycosyltransferase</keyword>
<dbReference type="InterPro" id="IPR050297">
    <property type="entry name" value="LipidA_mod_glycosyltrf_83"/>
</dbReference>
<keyword evidence="5 8" id="KW-0812">Transmembrane</keyword>
<evidence type="ECO:0000256" key="2">
    <source>
        <dbReference type="ARBA" id="ARBA00022475"/>
    </source>
</evidence>
<dbReference type="RefSeq" id="WP_166637221.1">
    <property type="nucleotide sequence ID" value="NZ_SNYF01000005.1"/>
</dbReference>
<evidence type="ECO:0000256" key="6">
    <source>
        <dbReference type="ARBA" id="ARBA00022989"/>
    </source>
</evidence>
<feature type="transmembrane region" description="Helical" evidence="8">
    <location>
        <begin position="90"/>
        <end position="111"/>
    </location>
</feature>
<evidence type="ECO:0000256" key="7">
    <source>
        <dbReference type="ARBA" id="ARBA00023136"/>
    </source>
</evidence>
<dbReference type="PANTHER" id="PTHR33908:SF3">
    <property type="entry name" value="UNDECAPRENYL PHOSPHATE-ALPHA-4-AMINO-4-DEOXY-L-ARABINOSE ARABINOSYL TRANSFERASE"/>
    <property type="match status" value="1"/>
</dbReference>
<feature type="transmembrane region" description="Helical" evidence="8">
    <location>
        <begin position="582"/>
        <end position="600"/>
    </location>
</feature>
<feature type="transmembrane region" description="Helical" evidence="8">
    <location>
        <begin position="522"/>
        <end position="540"/>
    </location>
</feature>
<dbReference type="GO" id="GO:0010041">
    <property type="term" value="P:response to iron(III) ion"/>
    <property type="evidence" value="ECO:0007669"/>
    <property type="project" value="TreeGrafter"/>
</dbReference>
<feature type="transmembrane region" description="Helical" evidence="8">
    <location>
        <begin position="184"/>
        <end position="205"/>
    </location>
</feature>
<dbReference type="Pfam" id="PF07578">
    <property type="entry name" value="LAB_N"/>
    <property type="match status" value="2"/>
</dbReference>
<gene>
    <name evidence="10" type="ORF">DFQ04_0063</name>
</gene>
<feature type="transmembrane region" description="Helical" evidence="8">
    <location>
        <begin position="416"/>
        <end position="437"/>
    </location>
</feature>
<feature type="transmembrane region" description="Helical" evidence="8">
    <location>
        <begin position="337"/>
        <end position="365"/>
    </location>
</feature>
<reference evidence="10 11" key="1">
    <citation type="submission" date="2019-03" db="EMBL/GenBank/DDBJ databases">
        <title>Genomic Encyclopedia of Type Strains, Phase III (KMG-III): the genomes of soil and plant-associated and newly described type strains.</title>
        <authorList>
            <person name="Whitman W."/>
        </authorList>
    </citation>
    <scope>NUCLEOTIDE SEQUENCE [LARGE SCALE GENOMIC DNA]</scope>
    <source>
        <strain evidence="10 11">CECT 8446</strain>
    </source>
</reference>
<evidence type="ECO:0000259" key="9">
    <source>
        <dbReference type="SMART" id="SM01259"/>
    </source>
</evidence>
<evidence type="ECO:0000256" key="3">
    <source>
        <dbReference type="ARBA" id="ARBA00022676"/>
    </source>
</evidence>
<feature type="transmembrane region" description="Helical" evidence="8">
    <location>
        <begin position="160"/>
        <end position="178"/>
    </location>
</feature>
<keyword evidence="7 8" id="KW-0472">Membrane</keyword>
<dbReference type="Proteomes" id="UP000294535">
    <property type="component" value="Unassembled WGS sequence"/>
</dbReference>
<sequence>MKGSILLGLGFLAQGLFSARFLIQLVKSEKKGEVLSPSIFWQLSLVASALLMIYGAFRHDLAIFGGQILGYFVYIRNLQIQGEWKKFPKLLQAFFFSLPVLFTLYFIFFWNSEFLLLLNNPDISYFLLTWGSLGQLVFTSRFLIQWYYSEKSGKSYFPPSFWYISIFGALLITSYAIIRKDAVLFIGQAFGLIVYLRNIMIHFGYQNRSKVNFLEKIIQYRMGLFLGVTSFFLFFNLNVWSVTETSEARYSQISKEMVQTGEWLHPQLMGIYHYHKPPMTYWITAVSYQLFGINSFAARFFLQIAVLLQILLIYQLGKMVFEDKSKAFKSALLYASFPVVIIGSRALTTDTYLATFLLAAIYFWFRYSKTGRKSDNLLFYLFLGLGFLTKGPVILLVPVSLWAYRVFTTRKFQVDSNTLFGILVFLVIGLSWFLMLFREDSRFFDYFVLRQTVERFSSDVFHRTKPFWYYIPILLLAAFPWFLILLYKTKSIFSGKIPIAAKFWVWVFVPLLIFSLSHSKLILYILPLFGGLAIASIAIWDKMNKRVQKKWGIAQTIFQVIVILTLFLSPYFVEGLYLNLKFYFLGVILLCLLLGMYLSGIKNSDRVLISTWIFTMMLTGMSTYVFSNNSKLVNDTKKVTAWIEEHTDDSTRIVIFDKILPSVPFETERSVISIYYGDESLNRETQFQRDDSWKNSLIDLKNQPEWITQKSNQEGLWIAKATKTLPALPDSLDWKVLEEVDGWKIMEIARKEP</sequence>
<dbReference type="GO" id="GO:0005886">
    <property type="term" value="C:plasma membrane"/>
    <property type="evidence" value="ECO:0007669"/>
    <property type="project" value="UniProtKB-SubCell"/>
</dbReference>
<feature type="transmembrane region" description="Helical" evidence="8">
    <location>
        <begin position="607"/>
        <end position="626"/>
    </location>
</feature>
<keyword evidence="2" id="KW-1003">Cell membrane</keyword>
<evidence type="ECO:0000256" key="8">
    <source>
        <dbReference type="SAM" id="Phobius"/>
    </source>
</evidence>
<evidence type="ECO:0000313" key="10">
    <source>
        <dbReference type="EMBL" id="TDQ18265.1"/>
    </source>
</evidence>
<dbReference type="Pfam" id="PF13231">
    <property type="entry name" value="PMT_2"/>
    <property type="match status" value="1"/>
</dbReference>
<keyword evidence="4 10" id="KW-0808">Transferase</keyword>
<dbReference type="SMART" id="SM01259">
    <property type="entry name" value="LAB_N"/>
    <property type="match status" value="2"/>
</dbReference>